<keyword evidence="3" id="KW-1185">Reference proteome</keyword>
<feature type="compositionally biased region" description="Basic and acidic residues" evidence="1">
    <location>
        <begin position="314"/>
        <end position="327"/>
    </location>
</feature>
<evidence type="ECO:0000313" key="2">
    <source>
        <dbReference type="EMBL" id="QYC11095.1"/>
    </source>
</evidence>
<protein>
    <submittedName>
        <fullName evidence="2">Uncharacterized protein</fullName>
    </submittedName>
</protein>
<reference evidence="2 3" key="1">
    <citation type="submission" date="2021-07" db="EMBL/GenBank/DDBJ databases">
        <title>Isolation and characterization of bacteria from a gold mining with a capacity of golden bioaccumulation.</title>
        <authorList>
            <person name="Yang X.J."/>
        </authorList>
    </citation>
    <scope>NUCLEOTIDE SEQUENCE [LARGE SCALE GENOMIC DNA]</scope>
    <source>
        <strain evidence="2 3">Au29</strain>
    </source>
</reference>
<feature type="region of interest" description="Disordered" evidence="1">
    <location>
        <begin position="300"/>
        <end position="327"/>
    </location>
</feature>
<proteinExistence type="predicted"/>
<evidence type="ECO:0000256" key="1">
    <source>
        <dbReference type="SAM" id="MobiDB-lite"/>
    </source>
</evidence>
<dbReference type="RefSeq" id="WP_219353745.1">
    <property type="nucleotide sequence ID" value="NZ_CP080034.1"/>
</dbReference>
<gene>
    <name evidence="2" type="ORF">KWG56_03530</name>
</gene>
<dbReference type="GeneID" id="94374322"/>
<organism evidence="2 3">
    <name type="scientific">Brevundimonas nasdae</name>
    <dbReference type="NCBI Taxonomy" id="172043"/>
    <lineage>
        <taxon>Bacteria</taxon>
        <taxon>Pseudomonadati</taxon>
        <taxon>Pseudomonadota</taxon>
        <taxon>Alphaproteobacteria</taxon>
        <taxon>Caulobacterales</taxon>
        <taxon>Caulobacteraceae</taxon>
        <taxon>Brevundimonas</taxon>
    </lineage>
</organism>
<accession>A0ABX8TL26</accession>
<sequence length="327" mass="35922">MSPRTLVPIVLAVVLLTLGSVFSTARGQVPSELTGRWIWSVEGRPTFILDVDETVASGAILTRPEQVTLMRDGTVGDVQGPVSAQPLELTVEASNRLKLVRRSDGRIYYLRLKAPGSALMTLGDAPIPPLVLYRPYDPDVVVADWGGDRSYDRMVLPQDQIEPNPELAALFNADQAVRQNAMTLGSDVAQQDRQRRERVRELISAGEVRSGRDYYHAAFIFQHGDNPDDYLLAHALAVTAVALNETQASWIAAATLDRYLQNIGRPQIYGTQFQIPHDGGDVTQGAYDRDLISDSVRAAAGVPSLAEQDAQAESYRRQRDTRPSTGQ</sequence>
<name>A0ABX8TL26_9CAUL</name>
<dbReference type="EMBL" id="CP080034">
    <property type="protein sequence ID" value="QYC11095.1"/>
    <property type="molecule type" value="Genomic_DNA"/>
</dbReference>
<evidence type="ECO:0000313" key="3">
    <source>
        <dbReference type="Proteomes" id="UP000824334"/>
    </source>
</evidence>
<dbReference type="Proteomes" id="UP000824334">
    <property type="component" value="Chromosome"/>
</dbReference>